<gene>
    <name evidence="1" type="ORF">GCM10007935_04900</name>
</gene>
<accession>A0ABQ6C4B2</accession>
<evidence type="ECO:0000313" key="1">
    <source>
        <dbReference type="EMBL" id="GLS13062.1"/>
    </source>
</evidence>
<dbReference type="Proteomes" id="UP001156903">
    <property type="component" value="Unassembled WGS sequence"/>
</dbReference>
<sequence length="134" mass="14586">MAGAFWRKAVQAYTLPPPYRRQLPSPTSQQIDQSGDEYAVAFGQCIQQVVGLRDVSALFVGIRRLQVYAPSASLADAPRVLSLLLRDPSGRIDGTSFRKQLGPSDFGEITFDTFDVEAFDVDALPSCVPSSNSC</sequence>
<reference evidence="2" key="1">
    <citation type="journal article" date="2019" name="Int. J. Syst. Evol. Microbiol.">
        <title>The Global Catalogue of Microorganisms (GCM) 10K type strain sequencing project: providing services to taxonomists for standard genome sequencing and annotation.</title>
        <authorList>
            <consortium name="The Broad Institute Genomics Platform"/>
            <consortium name="The Broad Institute Genome Sequencing Center for Infectious Disease"/>
            <person name="Wu L."/>
            <person name="Ma J."/>
        </authorList>
    </citation>
    <scope>NUCLEOTIDE SEQUENCE [LARGE SCALE GENOMIC DNA]</scope>
    <source>
        <strain evidence="2">NBRC 109341</strain>
    </source>
</reference>
<protein>
    <submittedName>
        <fullName evidence="1">Uncharacterized protein</fullName>
    </submittedName>
</protein>
<keyword evidence="2" id="KW-1185">Reference proteome</keyword>
<organism evidence="1 2">
    <name type="scientific">Hydrogenophaga electricum</name>
    <dbReference type="NCBI Taxonomy" id="1230953"/>
    <lineage>
        <taxon>Bacteria</taxon>
        <taxon>Pseudomonadati</taxon>
        <taxon>Pseudomonadota</taxon>
        <taxon>Betaproteobacteria</taxon>
        <taxon>Burkholderiales</taxon>
        <taxon>Comamonadaceae</taxon>
        <taxon>Hydrogenophaga</taxon>
    </lineage>
</organism>
<evidence type="ECO:0000313" key="2">
    <source>
        <dbReference type="Proteomes" id="UP001156903"/>
    </source>
</evidence>
<proteinExistence type="predicted"/>
<dbReference type="EMBL" id="BSPB01000002">
    <property type="protein sequence ID" value="GLS13062.1"/>
    <property type="molecule type" value="Genomic_DNA"/>
</dbReference>
<comment type="caution">
    <text evidence="1">The sequence shown here is derived from an EMBL/GenBank/DDBJ whole genome shotgun (WGS) entry which is preliminary data.</text>
</comment>
<name>A0ABQ6C4B2_9BURK</name>